<dbReference type="GO" id="GO:0005886">
    <property type="term" value="C:plasma membrane"/>
    <property type="evidence" value="ECO:0007669"/>
    <property type="project" value="UniProtKB-SubCell"/>
</dbReference>
<proteinExistence type="inferred from homology"/>
<evidence type="ECO:0000256" key="1">
    <source>
        <dbReference type="ARBA" id="ARBA00004651"/>
    </source>
</evidence>
<dbReference type="GO" id="GO:0022857">
    <property type="term" value="F:transmembrane transporter activity"/>
    <property type="evidence" value="ECO:0007669"/>
    <property type="project" value="TreeGrafter"/>
</dbReference>
<protein>
    <submittedName>
        <fullName evidence="9">FtsX-like permease family protein</fullName>
    </submittedName>
</protein>
<dbReference type="InterPro" id="IPR050250">
    <property type="entry name" value="Macrolide_Exporter_MacB"/>
</dbReference>
<gene>
    <name evidence="9" type="ORF">ELLFYP34_03773</name>
</gene>
<sequence>MWKAYAGSAVRNNRAAAAAIVVAVFIAATLISTITAIFYNLWTDNIRRIVREEGDWQGRLVSAFTEEDARRAEETPGVAQAVLEEAGPGRQAMLIRFENPRAVYSELPLLAESFGLSSADETRVQYHTELLIQYYIYSPEQQKQPPLLLSFYVCVMLVVCFSLVLMIYNAFDVSMNARIHQLGILQSVGATPGQIRTALLEEALALSLVPLLAGIAAGVGLNILFVRAANAISTGMGTVPTEFDYSLWVFLAGFAVCLITVGVSAWVPARRLSRMTPLEAIRGGDSLPVKKVRSFRLLSKLFGIEGELARKSLYTRRKAFRTATVSLTLSFLVFGVFLNFMTLSDISTQLTYFERYKDRWDLLAAVEDTQGREDALLGEIRALPEAAGCTAYRKATAYTQLTEDMLSPELRALGGLEALKDTGITAQNGSYQIKVPIVVLDDASFEDYCAQAGITAPAGAPPSAVTVNQIWDSAHSHFRERAYLPYINPREGQSLKLYDSSGNAAASLDIAAYTDKTPELREEYDDFALLQIMPENAWQQLAPELEADTVYFNIKAVSEDQITPAEAAVTRVLDTAGVDFTMENRQAEAAYNVAARKALNIFMGILCGLLALIGIANVFSNILGHIGQRKREFARYQSIGMTPESVNKVLLMEALIIGLRPILLSLPLNVLFVIFSVTASRLKLTMFIGRLPLLPLLAAAAAVLAAVGLAYLIGGRIICRANIADTLRDDTLF</sequence>
<dbReference type="InterPro" id="IPR003838">
    <property type="entry name" value="ABC3_permease_C"/>
</dbReference>
<keyword evidence="5 7" id="KW-0472">Membrane</keyword>
<reference evidence="9" key="1">
    <citation type="submission" date="2019-11" db="EMBL/GenBank/DDBJ databases">
        <authorList>
            <person name="Feng L."/>
        </authorList>
    </citation>
    <scope>NUCLEOTIDE SEQUENCE</scope>
    <source>
        <strain evidence="9">ElimosumLFYP34</strain>
    </source>
</reference>
<comment type="subcellular location">
    <subcellularLocation>
        <location evidence="1">Cell membrane</location>
        <topology evidence="1">Multi-pass membrane protein</topology>
    </subcellularLocation>
</comment>
<evidence type="ECO:0000256" key="5">
    <source>
        <dbReference type="ARBA" id="ARBA00023136"/>
    </source>
</evidence>
<dbReference type="Pfam" id="PF02687">
    <property type="entry name" value="FtsX"/>
    <property type="match status" value="2"/>
</dbReference>
<evidence type="ECO:0000256" key="3">
    <source>
        <dbReference type="ARBA" id="ARBA00022692"/>
    </source>
</evidence>
<dbReference type="PANTHER" id="PTHR30572:SF4">
    <property type="entry name" value="ABC TRANSPORTER PERMEASE YTRF"/>
    <property type="match status" value="1"/>
</dbReference>
<keyword evidence="4 7" id="KW-1133">Transmembrane helix</keyword>
<evidence type="ECO:0000256" key="4">
    <source>
        <dbReference type="ARBA" id="ARBA00022989"/>
    </source>
</evidence>
<keyword evidence="3 7" id="KW-0812">Transmembrane</keyword>
<feature type="transmembrane region" description="Helical" evidence="7">
    <location>
        <begin position="149"/>
        <end position="171"/>
    </location>
</feature>
<feature type="transmembrane region" description="Helical" evidence="7">
    <location>
        <begin position="15"/>
        <end position="39"/>
    </location>
</feature>
<feature type="transmembrane region" description="Helical" evidence="7">
    <location>
        <begin position="694"/>
        <end position="713"/>
    </location>
</feature>
<feature type="transmembrane region" description="Helical" evidence="7">
    <location>
        <begin position="203"/>
        <end position="225"/>
    </location>
</feature>
<evidence type="ECO:0000256" key="2">
    <source>
        <dbReference type="ARBA" id="ARBA00022475"/>
    </source>
</evidence>
<dbReference type="PANTHER" id="PTHR30572">
    <property type="entry name" value="MEMBRANE COMPONENT OF TRANSPORTER-RELATED"/>
    <property type="match status" value="1"/>
</dbReference>
<dbReference type="EMBL" id="CACRTR010000016">
    <property type="protein sequence ID" value="VYU60728.1"/>
    <property type="molecule type" value="Genomic_DNA"/>
</dbReference>
<feature type="domain" description="ABC3 transporter permease C-terminal" evidence="8">
    <location>
        <begin position="154"/>
        <end position="277"/>
    </location>
</feature>
<name>A0A6N3G7K2_EUBLI</name>
<feature type="transmembrane region" description="Helical" evidence="7">
    <location>
        <begin position="601"/>
        <end position="623"/>
    </location>
</feature>
<evidence type="ECO:0000313" key="9">
    <source>
        <dbReference type="EMBL" id="VYU60728.1"/>
    </source>
</evidence>
<evidence type="ECO:0000259" key="8">
    <source>
        <dbReference type="Pfam" id="PF02687"/>
    </source>
</evidence>
<feature type="transmembrane region" description="Helical" evidence="7">
    <location>
        <begin position="319"/>
        <end position="341"/>
    </location>
</feature>
<keyword evidence="2" id="KW-1003">Cell membrane</keyword>
<dbReference type="AlphaFoldDB" id="A0A6N3G7K2"/>
<feature type="domain" description="ABC3 transporter permease C-terminal" evidence="8">
    <location>
        <begin position="606"/>
        <end position="718"/>
    </location>
</feature>
<accession>A0A6N3G7K2</accession>
<feature type="transmembrane region" description="Helical" evidence="7">
    <location>
        <begin position="245"/>
        <end position="267"/>
    </location>
</feature>
<comment type="similarity">
    <text evidence="6">Belongs to the ABC-4 integral membrane protein family.</text>
</comment>
<feature type="transmembrane region" description="Helical" evidence="7">
    <location>
        <begin position="662"/>
        <end position="682"/>
    </location>
</feature>
<evidence type="ECO:0000256" key="6">
    <source>
        <dbReference type="ARBA" id="ARBA00038076"/>
    </source>
</evidence>
<evidence type="ECO:0000256" key="7">
    <source>
        <dbReference type="SAM" id="Phobius"/>
    </source>
</evidence>
<organism evidence="9">
    <name type="scientific">Eubacterium limosum</name>
    <dbReference type="NCBI Taxonomy" id="1736"/>
    <lineage>
        <taxon>Bacteria</taxon>
        <taxon>Bacillati</taxon>
        <taxon>Bacillota</taxon>
        <taxon>Clostridia</taxon>
        <taxon>Eubacteriales</taxon>
        <taxon>Eubacteriaceae</taxon>
        <taxon>Eubacterium</taxon>
    </lineage>
</organism>